<dbReference type="EMBL" id="JAEINI020000008">
    <property type="protein sequence ID" value="MCB5227589.1"/>
    <property type="molecule type" value="Genomic_DNA"/>
</dbReference>
<gene>
    <name evidence="1" type="ORF">JAO78_012280</name>
</gene>
<sequence>MLDQEVTNIYTVGEFASYIATKVNESKGTSFDYADILPKLLEVLESDYGVDKGKVALNSRFVQDLDFD</sequence>
<proteinExistence type="predicted"/>
<protein>
    <submittedName>
        <fullName evidence="1">Uncharacterized protein</fullName>
    </submittedName>
</protein>
<organism evidence="1 2">
    <name type="scientific">Alishewanella maricola</name>
    <dbReference type="NCBI Taxonomy" id="2795740"/>
    <lineage>
        <taxon>Bacteria</taxon>
        <taxon>Pseudomonadati</taxon>
        <taxon>Pseudomonadota</taxon>
        <taxon>Gammaproteobacteria</taxon>
        <taxon>Alteromonadales</taxon>
        <taxon>Alteromonadaceae</taxon>
        <taxon>Alishewanella</taxon>
    </lineage>
</organism>
<comment type="caution">
    <text evidence="1">The sequence shown here is derived from an EMBL/GenBank/DDBJ whole genome shotgun (WGS) entry which is preliminary data.</text>
</comment>
<accession>A0ABS8C5G8</accession>
<reference evidence="1 2" key="1">
    <citation type="submission" date="2021-10" db="EMBL/GenBank/DDBJ databases">
        <title>Alishewanella koreense sp. nov. isolated from seawater of southwestern coast in South Korea and the proposal for the reclassification of Rheinheimera perlucida and Rheinheimera tuosuensis as Arsukibacterium perlucida and Arsukibacterium tuosuensis.</title>
        <authorList>
            <person name="Kim K.H."/>
            <person name="Ruan W."/>
            <person name="Kim K.R."/>
            <person name="Baek J.H."/>
            <person name="Jeon C.O."/>
        </authorList>
    </citation>
    <scope>NUCLEOTIDE SEQUENCE [LARGE SCALE GENOMIC DNA]</scope>
    <source>
        <strain evidence="1 2">16-MA</strain>
    </source>
</reference>
<dbReference type="RefSeq" id="WP_226751652.1">
    <property type="nucleotide sequence ID" value="NZ_JAEINI020000008.1"/>
</dbReference>
<dbReference type="Proteomes" id="UP000633814">
    <property type="component" value="Unassembled WGS sequence"/>
</dbReference>
<name>A0ABS8C5G8_9ALTE</name>
<evidence type="ECO:0000313" key="2">
    <source>
        <dbReference type="Proteomes" id="UP000633814"/>
    </source>
</evidence>
<evidence type="ECO:0000313" key="1">
    <source>
        <dbReference type="EMBL" id="MCB5227589.1"/>
    </source>
</evidence>
<keyword evidence="2" id="KW-1185">Reference proteome</keyword>